<keyword evidence="4" id="KW-0274">FAD</keyword>
<name>A0A6J2JRX0_BOMMA</name>
<keyword evidence="3" id="KW-0285">Flavoprotein</keyword>
<evidence type="ECO:0000256" key="1">
    <source>
        <dbReference type="ARBA" id="ARBA00001974"/>
    </source>
</evidence>
<dbReference type="Gene3D" id="3.30.560.10">
    <property type="entry name" value="Glucose Oxidase, domain 3"/>
    <property type="match status" value="1"/>
</dbReference>
<dbReference type="KEGG" id="bman:114244611"/>
<dbReference type="GO" id="GO:0050660">
    <property type="term" value="F:flavin adenine dinucleotide binding"/>
    <property type="evidence" value="ECO:0007669"/>
    <property type="project" value="InterPro"/>
</dbReference>
<dbReference type="Proteomes" id="UP000504629">
    <property type="component" value="Unplaced"/>
</dbReference>
<dbReference type="SUPFAM" id="SSF51905">
    <property type="entry name" value="FAD/NAD(P)-binding domain"/>
    <property type="match status" value="1"/>
</dbReference>
<dbReference type="Pfam" id="PF05199">
    <property type="entry name" value="GMC_oxred_C"/>
    <property type="match status" value="1"/>
</dbReference>
<dbReference type="InterPro" id="IPR007867">
    <property type="entry name" value="GMC_OxRtase_C"/>
</dbReference>
<dbReference type="Pfam" id="PF00732">
    <property type="entry name" value="GMC_oxred_N"/>
    <property type="match status" value="1"/>
</dbReference>
<dbReference type="InterPro" id="IPR036188">
    <property type="entry name" value="FAD/NAD-bd_sf"/>
</dbReference>
<dbReference type="RefSeq" id="XP_028032290.1">
    <property type="nucleotide sequence ID" value="XM_028176489.1"/>
</dbReference>
<evidence type="ECO:0000313" key="7">
    <source>
        <dbReference type="RefSeq" id="XP_028032290.1"/>
    </source>
</evidence>
<evidence type="ECO:0000259" key="5">
    <source>
        <dbReference type="PROSITE" id="PS00624"/>
    </source>
</evidence>
<protein>
    <submittedName>
        <fullName evidence="7">Glucose dehydrogenase [FAD, quinone]-like</fullName>
    </submittedName>
</protein>
<dbReference type="GO" id="GO:0016614">
    <property type="term" value="F:oxidoreductase activity, acting on CH-OH group of donors"/>
    <property type="evidence" value="ECO:0007669"/>
    <property type="project" value="InterPro"/>
</dbReference>
<dbReference type="Gene3D" id="3.50.50.60">
    <property type="entry name" value="FAD/NAD(P)-binding domain"/>
    <property type="match status" value="1"/>
</dbReference>
<proteinExistence type="inferred from homology"/>
<accession>A0A6J2JRX0</accession>
<keyword evidence="6" id="KW-1185">Reference proteome</keyword>
<evidence type="ECO:0000256" key="2">
    <source>
        <dbReference type="ARBA" id="ARBA00010790"/>
    </source>
</evidence>
<dbReference type="SUPFAM" id="SSF54373">
    <property type="entry name" value="FAD-linked reductases, C-terminal domain"/>
    <property type="match status" value="1"/>
</dbReference>
<organism evidence="6 7">
    <name type="scientific">Bombyx mandarina</name>
    <name type="common">Wild silk moth</name>
    <name type="synonym">Wild silkworm</name>
    <dbReference type="NCBI Taxonomy" id="7092"/>
    <lineage>
        <taxon>Eukaryota</taxon>
        <taxon>Metazoa</taxon>
        <taxon>Ecdysozoa</taxon>
        <taxon>Arthropoda</taxon>
        <taxon>Hexapoda</taxon>
        <taxon>Insecta</taxon>
        <taxon>Pterygota</taxon>
        <taxon>Neoptera</taxon>
        <taxon>Endopterygota</taxon>
        <taxon>Lepidoptera</taxon>
        <taxon>Glossata</taxon>
        <taxon>Ditrysia</taxon>
        <taxon>Bombycoidea</taxon>
        <taxon>Bombycidae</taxon>
        <taxon>Bombycinae</taxon>
        <taxon>Bombyx</taxon>
    </lineage>
</organism>
<dbReference type="PANTHER" id="PTHR11552">
    <property type="entry name" value="GLUCOSE-METHANOL-CHOLINE GMC OXIDOREDUCTASE"/>
    <property type="match status" value="1"/>
</dbReference>
<feature type="domain" description="Glucose-methanol-choline oxidoreductase N-terminal" evidence="5">
    <location>
        <begin position="312"/>
        <end position="326"/>
    </location>
</feature>
<dbReference type="PROSITE" id="PS00624">
    <property type="entry name" value="GMC_OXRED_2"/>
    <property type="match status" value="1"/>
</dbReference>
<dbReference type="GeneID" id="114244611"/>
<evidence type="ECO:0000256" key="4">
    <source>
        <dbReference type="ARBA" id="ARBA00022827"/>
    </source>
</evidence>
<comment type="cofactor">
    <cofactor evidence="1">
        <name>FAD</name>
        <dbReference type="ChEBI" id="CHEBI:57692"/>
    </cofactor>
</comment>
<dbReference type="OrthoDB" id="269227at2759"/>
<dbReference type="AlphaFoldDB" id="A0A6J2JRX0"/>
<dbReference type="PANTHER" id="PTHR11552:SF147">
    <property type="entry name" value="CHOLINE DEHYDROGENASE, MITOCHONDRIAL"/>
    <property type="match status" value="1"/>
</dbReference>
<evidence type="ECO:0000313" key="6">
    <source>
        <dbReference type="Proteomes" id="UP000504629"/>
    </source>
</evidence>
<sequence length="741" mass="83823">MKCLRNGCSTYTQGPAGVAFTNLITHFLTTQCLITENWPEDRSYSLTNGDMFDFIIVGSGTAGSLLASRLTEIEEWKVLLIEAGGDPPLESIIPNYSGATHRSSSAFQYYTEIDETTNKGSRNERSYWPRGRVLGGTGSINGLLHMRGSPEDYKPWAVNEGWDWETVKKYFMKSERMVDPFILNNPELARNHGLDGEFVVDQLNFTHSEIVNKLTQAYQELGLKFIDDLNGDSQMGVGKIRGGNHKGKRVSTASAFLSPIRERKNLYVLKKAFARHIDIEQQSKIAKGVTVSLSYGNVETYFAKKEVIVSAGAVNTPALLMISGIGPHEHFKELKFLKHLVNLSVGRNLQDHVRIPIPVTLNTGAKAKTEEYWLKATTEYMLHQTGPLATNYDQPNINAFLSVPDGKTQPDVQIDHNYFVPNTSYVFTMCTEIMSFKDEICQQFTDFNTEKEMIIFFVSLCRPHSRGKIELRGINAMEHPKIYSKYFSDARDMKTFIDGIKKVTDIVKTPTFRDMDAKLMRINWRDCDGFEFESDEYWECMARTVTYNVYHPVGTAKMGKPNDPEAVVDNKLKVYSVRNLRVVDASVMPTIPSVNTNAAVMMIAERAADLIKEEYATTVNTIKKDEFLDLDPLENCDPANCDQKYNGERSYFDAKINRCIKIPICVMDPTKDLPDVVYDPTSNTCKDLDLPIELRESAVDICERIGKEVKRKKRYRMVDIGSQISLMEAQAESSSSSYDNE</sequence>
<gene>
    <name evidence="7" type="primary">LOC114244611</name>
</gene>
<evidence type="ECO:0000256" key="3">
    <source>
        <dbReference type="ARBA" id="ARBA00022630"/>
    </source>
</evidence>
<reference evidence="7" key="1">
    <citation type="submission" date="2025-08" db="UniProtKB">
        <authorList>
            <consortium name="RefSeq"/>
        </authorList>
    </citation>
    <scope>IDENTIFICATION</scope>
    <source>
        <tissue evidence="7">Silk gland</tissue>
    </source>
</reference>
<comment type="similarity">
    <text evidence="2">Belongs to the GMC oxidoreductase family.</text>
</comment>
<dbReference type="InterPro" id="IPR000172">
    <property type="entry name" value="GMC_OxRdtase_N"/>
</dbReference>
<dbReference type="InterPro" id="IPR012132">
    <property type="entry name" value="GMC_OxRdtase"/>
</dbReference>